<gene>
    <name evidence="1" type="ORF">K432DRAFT_219766</name>
</gene>
<evidence type="ECO:0000313" key="1">
    <source>
        <dbReference type="EMBL" id="OCK82545.1"/>
    </source>
</evidence>
<organism evidence="1 2">
    <name type="scientific">Lepidopterella palustris CBS 459.81</name>
    <dbReference type="NCBI Taxonomy" id="1314670"/>
    <lineage>
        <taxon>Eukaryota</taxon>
        <taxon>Fungi</taxon>
        <taxon>Dikarya</taxon>
        <taxon>Ascomycota</taxon>
        <taxon>Pezizomycotina</taxon>
        <taxon>Dothideomycetes</taxon>
        <taxon>Pleosporomycetidae</taxon>
        <taxon>Mytilinidiales</taxon>
        <taxon>Argynnaceae</taxon>
        <taxon>Lepidopterella</taxon>
    </lineage>
</organism>
<evidence type="ECO:0000313" key="2">
    <source>
        <dbReference type="Proteomes" id="UP000250266"/>
    </source>
</evidence>
<keyword evidence="2" id="KW-1185">Reference proteome</keyword>
<dbReference type="EMBL" id="KV744885">
    <property type="protein sequence ID" value="OCK82545.1"/>
    <property type="molecule type" value="Genomic_DNA"/>
</dbReference>
<protein>
    <submittedName>
        <fullName evidence="1">Uncharacterized protein</fullName>
    </submittedName>
</protein>
<reference evidence="1 2" key="1">
    <citation type="journal article" date="2016" name="Nat. Commun.">
        <title>Ectomycorrhizal ecology is imprinted in the genome of the dominant symbiotic fungus Cenococcum geophilum.</title>
        <authorList>
            <consortium name="DOE Joint Genome Institute"/>
            <person name="Peter M."/>
            <person name="Kohler A."/>
            <person name="Ohm R.A."/>
            <person name="Kuo A."/>
            <person name="Krutzmann J."/>
            <person name="Morin E."/>
            <person name="Arend M."/>
            <person name="Barry K.W."/>
            <person name="Binder M."/>
            <person name="Choi C."/>
            <person name="Clum A."/>
            <person name="Copeland A."/>
            <person name="Grisel N."/>
            <person name="Haridas S."/>
            <person name="Kipfer T."/>
            <person name="LaButti K."/>
            <person name="Lindquist E."/>
            <person name="Lipzen A."/>
            <person name="Maire R."/>
            <person name="Meier B."/>
            <person name="Mihaltcheva S."/>
            <person name="Molinier V."/>
            <person name="Murat C."/>
            <person name="Poggeler S."/>
            <person name="Quandt C.A."/>
            <person name="Sperisen C."/>
            <person name="Tritt A."/>
            <person name="Tisserant E."/>
            <person name="Crous P.W."/>
            <person name="Henrissat B."/>
            <person name="Nehls U."/>
            <person name="Egli S."/>
            <person name="Spatafora J.W."/>
            <person name="Grigoriev I.V."/>
            <person name="Martin F.M."/>
        </authorList>
    </citation>
    <scope>NUCLEOTIDE SEQUENCE [LARGE SCALE GENOMIC DNA]</scope>
    <source>
        <strain evidence="1 2">CBS 459.81</strain>
    </source>
</reference>
<dbReference type="Proteomes" id="UP000250266">
    <property type="component" value="Unassembled WGS sequence"/>
</dbReference>
<proteinExistence type="predicted"/>
<sequence length="153" mass="17045">MASPTGISFWSVFVGLEVESAICIDLTFNPIRSYCWFSLRALSQFLEFFLSSPSLARTLDTFPPNHFLRTAFNPLLQVCSHVLLVVRPWFIAGGCSCVRFKPSNAMGEWQYKPMYIYQLCLACIPSGDEFLDAGIQSRGSSRGPTFPSNSPGL</sequence>
<name>A0A8E2EEY6_9PEZI</name>
<dbReference type="AlphaFoldDB" id="A0A8E2EEY6"/>
<accession>A0A8E2EEY6</accession>